<sequence>MAQIVEFNGFTFKINPENRKELLIKRTTAKNFTSFKSFEATMHYLLSSKNLMVIFTDNGFYDSLNPLSGNWINFRV</sequence>
<protein>
    <submittedName>
        <fullName evidence="1">Uncharacterized protein</fullName>
    </submittedName>
</protein>
<dbReference type="Proteomes" id="UP000095601">
    <property type="component" value="Unassembled WGS sequence"/>
</dbReference>
<accession>A0A1E5UE23</accession>
<dbReference type="AlphaFoldDB" id="A0A1E5UE23"/>
<gene>
    <name evidence="1" type="ORF">BHF72_2403</name>
</gene>
<organism evidence="1 2">
    <name type="scientific">Cloacibacterium normanense</name>
    <dbReference type="NCBI Taxonomy" id="237258"/>
    <lineage>
        <taxon>Bacteria</taxon>
        <taxon>Pseudomonadati</taxon>
        <taxon>Bacteroidota</taxon>
        <taxon>Flavobacteriia</taxon>
        <taxon>Flavobacteriales</taxon>
        <taxon>Weeksellaceae</taxon>
    </lineage>
</organism>
<dbReference type="EMBL" id="MKGI01000053">
    <property type="protein sequence ID" value="OEL11132.1"/>
    <property type="molecule type" value="Genomic_DNA"/>
</dbReference>
<dbReference type="KEGG" id="cnr:EB819_08205"/>
<dbReference type="STRING" id="237258.SAMN04489756_12514"/>
<reference evidence="1 2" key="1">
    <citation type="submission" date="2016-09" db="EMBL/GenBank/DDBJ databases">
        <authorList>
            <person name="Capua I."/>
            <person name="De Benedictis P."/>
            <person name="Joannis T."/>
            <person name="Lombin L.H."/>
            <person name="Cattoli G."/>
        </authorList>
    </citation>
    <scope>NUCLEOTIDE SEQUENCE [LARGE SCALE GENOMIC DNA]</scope>
    <source>
        <strain evidence="1 2">NRS-1</strain>
    </source>
</reference>
<evidence type="ECO:0000313" key="1">
    <source>
        <dbReference type="EMBL" id="OEL11132.1"/>
    </source>
</evidence>
<dbReference type="RefSeq" id="WP_124878727.1">
    <property type="nucleotide sequence ID" value="NZ_CP034157.1"/>
</dbReference>
<proteinExistence type="predicted"/>
<name>A0A1E5UE23_9FLAO</name>
<evidence type="ECO:0000313" key="2">
    <source>
        <dbReference type="Proteomes" id="UP000095601"/>
    </source>
</evidence>
<comment type="caution">
    <text evidence="1">The sequence shown here is derived from an EMBL/GenBank/DDBJ whole genome shotgun (WGS) entry which is preliminary data.</text>
</comment>
<keyword evidence="2" id="KW-1185">Reference proteome</keyword>